<name>A0A2Z6R5K8_9GLOM</name>
<keyword evidence="2" id="KW-0472">Membrane</keyword>
<dbReference type="PANTHER" id="PTHR34391">
    <property type="entry name" value="UPF0658 GOLGI APPARATUS MEMBRANE PROTEIN C1952.10C-RELATED"/>
    <property type="match status" value="1"/>
</dbReference>
<dbReference type="Proteomes" id="UP000615446">
    <property type="component" value="Unassembled WGS sequence"/>
</dbReference>
<reference evidence="3 5" key="1">
    <citation type="submission" date="2017-11" db="EMBL/GenBank/DDBJ databases">
        <title>The genome of Rhizophagus clarus HR1 reveals common genetic basis of auxotrophy among arbuscular mycorrhizal fungi.</title>
        <authorList>
            <person name="Kobayashi Y."/>
        </authorList>
    </citation>
    <scope>NUCLEOTIDE SEQUENCE [LARGE SCALE GENOMIC DNA]</scope>
    <source>
        <strain evidence="3 5">HR1</strain>
    </source>
</reference>
<feature type="transmembrane region" description="Helical" evidence="2">
    <location>
        <begin position="236"/>
        <end position="254"/>
    </location>
</feature>
<proteinExistence type="predicted"/>
<dbReference type="GO" id="GO:0005794">
    <property type="term" value="C:Golgi apparatus"/>
    <property type="evidence" value="ECO:0007669"/>
    <property type="project" value="TreeGrafter"/>
</dbReference>
<dbReference type="Proteomes" id="UP000247702">
    <property type="component" value="Unassembled WGS sequence"/>
</dbReference>
<feature type="transmembrane region" description="Helical" evidence="2">
    <location>
        <begin position="21"/>
        <end position="42"/>
    </location>
</feature>
<feature type="transmembrane region" description="Helical" evidence="2">
    <location>
        <begin position="295"/>
        <end position="319"/>
    </location>
</feature>
<feature type="transmembrane region" description="Helical" evidence="2">
    <location>
        <begin position="146"/>
        <end position="167"/>
    </location>
</feature>
<feature type="compositionally biased region" description="Polar residues" evidence="1">
    <location>
        <begin position="345"/>
        <end position="356"/>
    </location>
</feature>
<feature type="transmembrane region" description="Helical" evidence="2">
    <location>
        <begin position="74"/>
        <end position="92"/>
    </location>
</feature>
<comment type="caution">
    <text evidence="3">The sequence shown here is derived from an EMBL/GenBank/DDBJ whole genome shotgun (WGS) entry which is preliminary data.</text>
</comment>
<dbReference type="STRING" id="94130.A0A2Z6R5K8"/>
<feature type="transmembrane region" description="Helical" evidence="2">
    <location>
        <begin position="188"/>
        <end position="216"/>
    </location>
</feature>
<gene>
    <name evidence="4" type="ORF">RCL2_002169900</name>
    <name evidence="3" type="ORF">RclHR1_02690007</name>
</gene>
<dbReference type="EMBL" id="BEXD01001879">
    <property type="protein sequence ID" value="GBB96122.1"/>
    <property type="molecule type" value="Genomic_DNA"/>
</dbReference>
<evidence type="ECO:0000256" key="2">
    <source>
        <dbReference type="SAM" id="Phobius"/>
    </source>
</evidence>
<organism evidence="3 5">
    <name type="scientific">Rhizophagus clarus</name>
    <dbReference type="NCBI Taxonomy" id="94130"/>
    <lineage>
        <taxon>Eukaryota</taxon>
        <taxon>Fungi</taxon>
        <taxon>Fungi incertae sedis</taxon>
        <taxon>Mucoromycota</taxon>
        <taxon>Glomeromycotina</taxon>
        <taxon>Glomeromycetes</taxon>
        <taxon>Glomerales</taxon>
        <taxon>Glomeraceae</taxon>
        <taxon>Rhizophagus</taxon>
    </lineage>
</organism>
<evidence type="ECO:0000313" key="3">
    <source>
        <dbReference type="EMBL" id="GBB96122.1"/>
    </source>
</evidence>
<dbReference type="AlphaFoldDB" id="A0A2Z6R5K8"/>
<reference evidence="4" key="2">
    <citation type="submission" date="2019-10" db="EMBL/GenBank/DDBJ databases">
        <title>Conservation and host-specific expression of non-tandemly repeated heterogenous ribosome RNA gene in arbuscular mycorrhizal fungi.</title>
        <authorList>
            <person name="Maeda T."/>
            <person name="Kobayashi Y."/>
            <person name="Nakagawa T."/>
            <person name="Ezawa T."/>
            <person name="Yamaguchi K."/>
            <person name="Bino T."/>
            <person name="Nishimoto Y."/>
            <person name="Shigenobu S."/>
            <person name="Kawaguchi M."/>
        </authorList>
    </citation>
    <scope>NUCLEOTIDE SEQUENCE</scope>
    <source>
        <strain evidence="4">HR1</strain>
    </source>
</reference>
<keyword evidence="5" id="KW-1185">Reference proteome</keyword>
<feature type="transmembrane region" description="Helical" evidence="2">
    <location>
        <begin position="99"/>
        <end position="118"/>
    </location>
</feature>
<keyword evidence="2" id="KW-1133">Transmembrane helix</keyword>
<sequence>MTISAISDWVRTKFRSNWTKLFILTSILQLLAVIALESRVLVRNTKFREMLNGNPDECAKPSTDRMSLIIQENVIFMIFQFFQLWFCLNSVIKQNTIQIITLTVINFLCALYGIVQIFEIYKWGNDLIKACPNMPEIKKEFFKVDFPLVVTLIVFALIMSLISFKLYQQFGWNIYKKIGADISMQKIYKAMLLFVMLLKLDLFFVLLVSIEVFFAFSEDKGIGKIQFTFTLSRNLYYFHLAVTIMIFFLEVLAYRSLQKEWKSGMITYITLSTVTIIDFIMILRSATSTVSNSWYFFIVFLSVAIILCTATWVYAILVLRNFGKGLKTILSKNKKKENNNDDPETGNSTQASSSNGGKRFTIED</sequence>
<evidence type="ECO:0000313" key="5">
    <source>
        <dbReference type="Proteomes" id="UP000247702"/>
    </source>
</evidence>
<evidence type="ECO:0000313" key="4">
    <source>
        <dbReference type="EMBL" id="GES95005.1"/>
    </source>
</evidence>
<feature type="transmembrane region" description="Helical" evidence="2">
    <location>
        <begin position="266"/>
        <end position="283"/>
    </location>
</feature>
<dbReference type="EMBL" id="BLAL01000239">
    <property type="protein sequence ID" value="GES95005.1"/>
    <property type="molecule type" value="Genomic_DNA"/>
</dbReference>
<protein>
    <submittedName>
        <fullName evidence="3">Uncharacterized protein</fullName>
    </submittedName>
</protein>
<evidence type="ECO:0000256" key="1">
    <source>
        <dbReference type="SAM" id="MobiDB-lite"/>
    </source>
</evidence>
<keyword evidence="2" id="KW-0812">Transmembrane</keyword>
<dbReference type="PANTHER" id="PTHR34391:SF1">
    <property type="entry name" value="UPF0658 GOLGI APPARATUS MEMBRANE PROTEIN C1952.10C-RELATED"/>
    <property type="match status" value="1"/>
</dbReference>
<dbReference type="InterPro" id="IPR040410">
    <property type="entry name" value="UPF0658_Golgi"/>
</dbReference>
<feature type="region of interest" description="Disordered" evidence="1">
    <location>
        <begin position="334"/>
        <end position="364"/>
    </location>
</feature>
<dbReference type="OrthoDB" id="2448307at2759"/>
<accession>A0A2Z6R5K8</accession>